<sequence>MREGMGSLKFLFLSLVFHALAVQAIVRINLTMDTTSTSSVMLHNSYDNAYYGEIQIGSPGQKFKVFFDTGSADLWIPSNNWPAGRFPHPKYNSSASSTYKRGNGKMVDIGYFTGSLKGFVSSDTVEIGGIALTGQSFVEATKAPSDDQILKARFDGILGLRLISPTEGISSPVWNTMIKQGKVKTKVFSIWLGRYSDSAKKGGDGGGEITFGGINTRRFTGTHTYVPVEGNKNLLSMYNILVGKKDTKICSTGCKAIVDSGTSNILGPTELIAKINEGILAPRGCMGMSKLPVVTFTIAGKLFPLKPSDYIRQEKIGREDVCTTTFVDGGNSYWILGQPFMRAFHTVFDYQNPSSVKVGFAKSVFKKQMY</sequence>
<feature type="signal peptide" evidence="9">
    <location>
        <begin position="1"/>
        <end position="21"/>
    </location>
</feature>
<accession>A0A9W3C8W0</accession>
<protein>
    <submittedName>
        <fullName evidence="12">Procardosin-B-like</fullName>
    </submittedName>
</protein>
<dbReference type="KEGG" id="rsz:108834176"/>
<dbReference type="Gene3D" id="2.40.70.10">
    <property type="entry name" value="Acid Proteases"/>
    <property type="match status" value="2"/>
</dbReference>
<keyword evidence="3 8" id="KW-0064">Aspartyl protease</keyword>
<keyword evidence="5" id="KW-0865">Zymogen</keyword>
<feature type="disulfide bond" evidence="7">
    <location>
        <begin position="285"/>
        <end position="322"/>
    </location>
</feature>
<evidence type="ECO:0000313" key="11">
    <source>
        <dbReference type="Proteomes" id="UP000504610"/>
    </source>
</evidence>
<feature type="chain" id="PRO_5040929818" evidence="9">
    <location>
        <begin position="22"/>
        <end position="370"/>
    </location>
</feature>
<evidence type="ECO:0000256" key="6">
    <source>
        <dbReference type="PIRSR" id="PIRSR601461-1"/>
    </source>
</evidence>
<dbReference type="InterPro" id="IPR001969">
    <property type="entry name" value="Aspartic_peptidase_AS"/>
</dbReference>
<dbReference type="SUPFAM" id="SSF50630">
    <property type="entry name" value="Acid proteases"/>
    <property type="match status" value="1"/>
</dbReference>
<dbReference type="GO" id="GO:0004190">
    <property type="term" value="F:aspartic-type endopeptidase activity"/>
    <property type="evidence" value="ECO:0007669"/>
    <property type="project" value="UniProtKB-KW"/>
</dbReference>
<dbReference type="PROSITE" id="PS51767">
    <property type="entry name" value="PEPTIDASE_A1"/>
    <property type="match status" value="1"/>
</dbReference>
<evidence type="ECO:0000256" key="9">
    <source>
        <dbReference type="SAM" id="SignalP"/>
    </source>
</evidence>
<keyword evidence="7" id="KW-1015">Disulfide bond</keyword>
<dbReference type="PANTHER" id="PTHR47966:SF39">
    <property type="entry name" value="EUKARYOTIC ASPARTYL PROTEASE FAMILY PROTEIN"/>
    <property type="match status" value="1"/>
</dbReference>
<evidence type="ECO:0000313" key="12">
    <source>
        <dbReference type="RefSeq" id="XP_056847914.1"/>
    </source>
</evidence>
<dbReference type="InterPro" id="IPR021109">
    <property type="entry name" value="Peptidase_aspartic_dom_sf"/>
</dbReference>
<name>A0A9W3C8W0_RAPSA</name>
<keyword evidence="9" id="KW-0732">Signal</keyword>
<dbReference type="PANTHER" id="PTHR47966">
    <property type="entry name" value="BETA-SITE APP-CLEAVING ENZYME, ISOFORM A-RELATED"/>
    <property type="match status" value="1"/>
</dbReference>
<dbReference type="PROSITE" id="PS00141">
    <property type="entry name" value="ASP_PROTEASE"/>
    <property type="match status" value="1"/>
</dbReference>
<evidence type="ECO:0000256" key="4">
    <source>
        <dbReference type="ARBA" id="ARBA00022801"/>
    </source>
</evidence>
<evidence type="ECO:0000256" key="7">
    <source>
        <dbReference type="PIRSR" id="PIRSR601461-2"/>
    </source>
</evidence>
<dbReference type="AlphaFoldDB" id="A0A9W3C8W0"/>
<evidence type="ECO:0000256" key="3">
    <source>
        <dbReference type="ARBA" id="ARBA00022750"/>
    </source>
</evidence>
<comment type="similarity">
    <text evidence="1 8">Belongs to the peptidase A1 family.</text>
</comment>
<evidence type="ECO:0000259" key="10">
    <source>
        <dbReference type="PROSITE" id="PS51767"/>
    </source>
</evidence>
<evidence type="ECO:0000256" key="5">
    <source>
        <dbReference type="ARBA" id="ARBA00023145"/>
    </source>
</evidence>
<dbReference type="InterPro" id="IPR001461">
    <property type="entry name" value="Aspartic_peptidase_A1"/>
</dbReference>
<keyword evidence="2 8" id="KW-0645">Protease</keyword>
<dbReference type="Proteomes" id="UP000504610">
    <property type="component" value="Chromosome 8"/>
</dbReference>
<dbReference type="RefSeq" id="XP_056847914.1">
    <property type="nucleotide sequence ID" value="XM_056991934.1"/>
</dbReference>
<dbReference type="InterPro" id="IPR033121">
    <property type="entry name" value="PEPTIDASE_A1"/>
</dbReference>
<gene>
    <name evidence="12" type="primary">LOC108834176</name>
</gene>
<feature type="domain" description="Peptidase A1" evidence="10">
    <location>
        <begin position="50"/>
        <end position="361"/>
    </location>
</feature>
<dbReference type="GO" id="GO:0006508">
    <property type="term" value="P:proteolysis"/>
    <property type="evidence" value="ECO:0007669"/>
    <property type="project" value="UniProtKB-KW"/>
</dbReference>
<feature type="active site" evidence="6">
    <location>
        <position position="68"/>
    </location>
</feature>
<dbReference type="GeneID" id="108834176"/>
<organism evidence="11 12">
    <name type="scientific">Raphanus sativus</name>
    <name type="common">Radish</name>
    <name type="synonym">Raphanus raphanistrum var. sativus</name>
    <dbReference type="NCBI Taxonomy" id="3726"/>
    <lineage>
        <taxon>Eukaryota</taxon>
        <taxon>Viridiplantae</taxon>
        <taxon>Streptophyta</taxon>
        <taxon>Embryophyta</taxon>
        <taxon>Tracheophyta</taxon>
        <taxon>Spermatophyta</taxon>
        <taxon>Magnoliopsida</taxon>
        <taxon>eudicotyledons</taxon>
        <taxon>Gunneridae</taxon>
        <taxon>Pentapetalae</taxon>
        <taxon>rosids</taxon>
        <taxon>malvids</taxon>
        <taxon>Brassicales</taxon>
        <taxon>Brassicaceae</taxon>
        <taxon>Brassiceae</taxon>
        <taxon>Raphanus</taxon>
    </lineage>
</organism>
<dbReference type="PRINTS" id="PR00792">
    <property type="entry name" value="PEPSIN"/>
</dbReference>
<evidence type="ECO:0000256" key="8">
    <source>
        <dbReference type="RuleBase" id="RU000454"/>
    </source>
</evidence>
<evidence type="ECO:0000256" key="1">
    <source>
        <dbReference type="ARBA" id="ARBA00007447"/>
    </source>
</evidence>
<evidence type="ECO:0000256" key="2">
    <source>
        <dbReference type="ARBA" id="ARBA00022670"/>
    </source>
</evidence>
<feature type="active site" evidence="6">
    <location>
        <position position="259"/>
    </location>
</feature>
<keyword evidence="4 8" id="KW-0378">Hydrolase</keyword>
<reference evidence="12" key="2">
    <citation type="submission" date="2025-08" db="UniProtKB">
        <authorList>
            <consortium name="RefSeq"/>
        </authorList>
    </citation>
    <scope>IDENTIFICATION</scope>
    <source>
        <tissue evidence="12">Leaf</tissue>
    </source>
</reference>
<reference evidence="11" key="1">
    <citation type="journal article" date="2019" name="Database">
        <title>The radish genome database (RadishGD): an integrated information resource for radish genomics.</title>
        <authorList>
            <person name="Yu H.J."/>
            <person name="Baek S."/>
            <person name="Lee Y.J."/>
            <person name="Cho A."/>
            <person name="Mun J.H."/>
        </authorList>
    </citation>
    <scope>NUCLEOTIDE SEQUENCE [LARGE SCALE GENOMIC DNA]</scope>
    <source>
        <strain evidence="11">cv. WK10039</strain>
    </source>
</reference>
<dbReference type="Pfam" id="PF00026">
    <property type="entry name" value="Asp"/>
    <property type="match status" value="1"/>
</dbReference>
<dbReference type="OrthoDB" id="1058388at2759"/>
<keyword evidence="11" id="KW-1185">Reference proteome</keyword>
<dbReference type="FunFam" id="2.40.70.10:FF:000115">
    <property type="entry name" value="Lysosomal aspartic protease"/>
    <property type="match status" value="1"/>
</dbReference>
<proteinExistence type="inferred from homology"/>